<dbReference type="InterPro" id="IPR029063">
    <property type="entry name" value="SAM-dependent_MTases_sf"/>
</dbReference>
<protein>
    <submittedName>
        <fullName evidence="2">Methyltransferase domain-containing protein</fullName>
    </submittedName>
</protein>
<dbReference type="Pfam" id="PF13489">
    <property type="entry name" value="Methyltransf_23"/>
    <property type="match status" value="1"/>
</dbReference>
<accession>A0A7C3ZVQ6</accession>
<dbReference type="GO" id="GO:0032259">
    <property type="term" value="P:methylation"/>
    <property type="evidence" value="ECO:0007669"/>
    <property type="project" value="UniProtKB-KW"/>
</dbReference>
<dbReference type="AlphaFoldDB" id="A0A7C3ZVQ6"/>
<name>A0A7C3ZVQ6_9CYAN</name>
<proteinExistence type="predicted"/>
<comment type="caution">
    <text evidence="2">The sequence shown here is derived from an EMBL/GenBank/DDBJ whole genome shotgun (WGS) entry which is preliminary data.</text>
</comment>
<evidence type="ECO:0000313" key="2">
    <source>
        <dbReference type="EMBL" id="HGG00969.1"/>
    </source>
</evidence>
<dbReference type="Pfam" id="PF13524">
    <property type="entry name" value="Glyco_trans_1_2"/>
    <property type="match status" value="1"/>
</dbReference>
<keyword evidence="2" id="KW-0489">Methyltransferase</keyword>
<gene>
    <name evidence="2" type="ORF">ENR15_10040</name>
</gene>
<feature type="domain" description="Spore protein YkvP/CgeB glycosyl transferase-like" evidence="1">
    <location>
        <begin position="394"/>
        <end position="508"/>
    </location>
</feature>
<dbReference type="SUPFAM" id="SSF53335">
    <property type="entry name" value="S-adenosyl-L-methionine-dependent methyltransferases"/>
    <property type="match status" value="1"/>
</dbReference>
<dbReference type="GO" id="GO:0008168">
    <property type="term" value="F:methyltransferase activity"/>
    <property type="evidence" value="ECO:0007669"/>
    <property type="project" value="UniProtKB-KW"/>
</dbReference>
<dbReference type="SUPFAM" id="SSF53756">
    <property type="entry name" value="UDP-Glycosyltransferase/glycogen phosphorylase"/>
    <property type="match status" value="1"/>
</dbReference>
<sequence length="536" mass="61235">MTNNQLWPFIPADAKLLVELGDSSTKEHYQRINPQGKYISINAEDPNPDISPSSVDCLLCNDALSHLPQPGVFLEQAATWLQPEGQVLARVANPQHWHRIVHLLRGNWENNPIHQFTRNSIKDLFAAAGLRVYEIQTIDSKGEEFPEFLRLMAPTIQALGIDSATFATQTGATEYLIRATKSPTPPRRLFIQTILMAPTGCDRVRVIEPDTFSATIPGVRTFSEVKSADLKAGLPNEEKVFIWQRTILSYPDSIPQLKQLLQRDYLIVAEIDDDPLRRREYEENNFLSYRGCHCVQTSTAPLAAYLRQHNPNVAVFPNQLAYLPRFVVGVIRESPLQPQKNDGVITIFFGALNRENDWQPIMASLNKILSQHQGRVRCQVIHDRRFFDALAIPAKEFTPFCPYERYLEILASCDIALLPLAETRINSMKSDLKFLECAGHGAAVLASPTVYEQSVITGETGLIYHNTTEFESMLNQLITDGEMRQRLATNAYHWVAQNRLLCQHYRQRRDWYLQMRDQLPRLNQELRSRVPELFDN</sequence>
<evidence type="ECO:0000259" key="1">
    <source>
        <dbReference type="Pfam" id="PF13524"/>
    </source>
</evidence>
<dbReference type="Gene3D" id="3.40.50.2000">
    <property type="entry name" value="Glycogen Phosphorylase B"/>
    <property type="match status" value="1"/>
</dbReference>
<dbReference type="EMBL" id="DSPX01000098">
    <property type="protein sequence ID" value="HGG00969.1"/>
    <property type="molecule type" value="Genomic_DNA"/>
</dbReference>
<organism evidence="2">
    <name type="scientific">Planktothricoides sp. SpSt-374</name>
    <dbReference type="NCBI Taxonomy" id="2282167"/>
    <lineage>
        <taxon>Bacteria</taxon>
        <taxon>Bacillati</taxon>
        <taxon>Cyanobacteriota</taxon>
        <taxon>Cyanophyceae</taxon>
        <taxon>Oscillatoriophycideae</taxon>
        <taxon>Oscillatoriales</taxon>
        <taxon>Oscillatoriaceae</taxon>
        <taxon>Planktothricoides</taxon>
    </lineage>
</organism>
<dbReference type="InterPro" id="IPR055259">
    <property type="entry name" value="YkvP/CgeB_Glyco_trans-like"/>
</dbReference>
<dbReference type="Gene3D" id="3.40.50.150">
    <property type="entry name" value="Vaccinia Virus protein VP39"/>
    <property type="match status" value="1"/>
</dbReference>
<reference evidence="2" key="1">
    <citation type="journal article" date="2020" name="mSystems">
        <title>Genome- and Community-Level Interaction Insights into Carbon Utilization and Element Cycling Functions of Hydrothermarchaeota in Hydrothermal Sediment.</title>
        <authorList>
            <person name="Zhou Z."/>
            <person name="Liu Y."/>
            <person name="Xu W."/>
            <person name="Pan J."/>
            <person name="Luo Z.H."/>
            <person name="Li M."/>
        </authorList>
    </citation>
    <scope>NUCLEOTIDE SEQUENCE [LARGE SCALE GENOMIC DNA]</scope>
    <source>
        <strain evidence="2">SpSt-374</strain>
    </source>
</reference>
<keyword evidence="2" id="KW-0808">Transferase</keyword>